<protein>
    <recommendedName>
        <fullName evidence="4">Lipoprotein</fullName>
    </recommendedName>
</protein>
<feature type="transmembrane region" description="Helical" evidence="1">
    <location>
        <begin position="6"/>
        <end position="25"/>
    </location>
</feature>
<dbReference type="Proteomes" id="UP001210126">
    <property type="component" value="Unassembled WGS sequence"/>
</dbReference>
<keyword evidence="1" id="KW-0812">Transmembrane</keyword>
<dbReference type="RefSeq" id="WP_270228877.1">
    <property type="nucleotide sequence ID" value="NZ_CAXTLT010000004.1"/>
</dbReference>
<evidence type="ECO:0000313" key="2">
    <source>
        <dbReference type="EMBL" id="MDB9004516.1"/>
    </source>
</evidence>
<keyword evidence="1" id="KW-1133">Transmembrane helix</keyword>
<dbReference type="EMBL" id="JAQMPJ010000003">
    <property type="protein sequence ID" value="MDB9004516.1"/>
    <property type="molecule type" value="Genomic_DNA"/>
</dbReference>
<sequence length="238" mass="27649">MNWIDTGLIIAICTCASGLTQFLFWKHIAKTKSYESEIGKLNAQIEKIAQVTDTIKSVENKFINETEQLKANLALSTNLHVNLELEKKDIIIDFNISLNKWINSSIYFAQIDLSNNDSIADSIKELDKQYHELLSKEIVFKIYIEDNALHVESNEIIKKGLDIAQQRNDLLFKIMNINDKIQKTNNKIELQSFHEERKNCLNDYLSNKQKEISNLNTYIYEFAVISRNYIYNILGHEP</sequence>
<dbReference type="AlphaFoldDB" id="A0AB35J5R7"/>
<accession>A0AB35J5R7</accession>
<gene>
    <name evidence="2" type="ORF">PN599_05835</name>
</gene>
<evidence type="ECO:0000313" key="3">
    <source>
        <dbReference type="Proteomes" id="UP001210126"/>
    </source>
</evidence>
<reference evidence="2" key="1">
    <citation type="submission" date="2023-01" db="EMBL/GenBank/DDBJ databases">
        <title>Human gut microbiome strain richness.</title>
        <authorList>
            <person name="Chen-Liaw A."/>
        </authorList>
    </citation>
    <scope>NUCLEOTIDE SEQUENCE</scope>
    <source>
        <strain evidence="2">RTP21484st1_E5_RTP21484_190118</strain>
    </source>
</reference>
<evidence type="ECO:0000256" key="1">
    <source>
        <dbReference type="SAM" id="Phobius"/>
    </source>
</evidence>
<name>A0AB35J5R7_PARDI</name>
<organism evidence="2 3">
    <name type="scientific">Parabacteroides distasonis</name>
    <dbReference type="NCBI Taxonomy" id="823"/>
    <lineage>
        <taxon>Bacteria</taxon>
        <taxon>Pseudomonadati</taxon>
        <taxon>Bacteroidota</taxon>
        <taxon>Bacteroidia</taxon>
        <taxon>Bacteroidales</taxon>
        <taxon>Tannerellaceae</taxon>
        <taxon>Parabacteroides</taxon>
    </lineage>
</organism>
<comment type="caution">
    <text evidence="2">The sequence shown here is derived from an EMBL/GenBank/DDBJ whole genome shotgun (WGS) entry which is preliminary data.</text>
</comment>
<evidence type="ECO:0008006" key="4">
    <source>
        <dbReference type="Google" id="ProtNLM"/>
    </source>
</evidence>
<keyword evidence="1" id="KW-0472">Membrane</keyword>
<proteinExistence type="predicted"/>